<name>A0A095C1A6_SCHHA</name>
<protein>
    <recommendedName>
        <fullName evidence="2">BHLH domain-containing protein</fullName>
    </recommendedName>
</protein>
<evidence type="ECO:0008006" key="2">
    <source>
        <dbReference type="Google" id="ProtNLM"/>
    </source>
</evidence>
<reference evidence="1" key="1">
    <citation type="journal article" date="2012" name="Nat. Genet.">
        <title>Whole-genome sequence of Schistosoma haematobium.</title>
        <authorList>
            <person name="Young N.D."/>
            <person name="Jex A.R."/>
            <person name="Li B."/>
            <person name="Liu S."/>
            <person name="Yang L."/>
            <person name="Xiong Z."/>
            <person name="Li Y."/>
            <person name="Cantacessi C."/>
            <person name="Hall R.S."/>
            <person name="Xu X."/>
            <person name="Chen F."/>
            <person name="Wu X."/>
            <person name="Zerlotini A."/>
            <person name="Oliveira G."/>
            <person name="Hofmann A."/>
            <person name="Zhang G."/>
            <person name="Fang X."/>
            <person name="Kang Y."/>
            <person name="Campbell B.E."/>
            <person name="Loukas A."/>
            <person name="Ranganathan S."/>
            <person name="Rollinson D."/>
            <person name="Rinaldi G."/>
            <person name="Brindley P.J."/>
            <person name="Yang H."/>
            <person name="Wang J."/>
            <person name="Wang J."/>
            <person name="Gasser R.B."/>
        </authorList>
    </citation>
    <scope>NUCLEOTIDE SEQUENCE [LARGE SCALE GENOMIC DNA]</scope>
</reference>
<sequence length="253" mass="29065">MKECSNQFHQSSMIPVQSTITNNFSTTNSECEGFVISDIKTEPHNIIPLTRNSTISRNSMMNSLPSRRGRRSTIPMEIRDEVRRPSKHSKMEKNDILGICYTIFEGIAKILKDRPELLSRLHKLTLTSQETNNIKPISSSSDSINIKSNHLNSLSQYLHKIEQNSIEINPLNLSNYSSMNLHNEDKIKYSNINQSIPFSCLNLSNESNSNAPIKNHTFRLPLKYRYPFFYCKSDNCLYSIEYGLRVQLLVSVN</sequence>
<proteinExistence type="predicted"/>
<evidence type="ECO:0000313" key="1">
    <source>
        <dbReference type="EMBL" id="KGB35343.1"/>
    </source>
</evidence>
<dbReference type="EMBL" id="KL250676">
    <property type="protein sequence ID" value="KGB35343.1"/>
    <property type="molecule type" value="Genomic_DNA"/>
</dbReference>
<dbReference type="AlphaFoldDB" id="A0A095C1A6"/>
<organism evidence="1">
    <name type="scientific">Schistosoma haematobium</name>
    <name type="common">Blood fluke</name>
    <dbReference type="NCBI Taxonomy" id="6185"/>
    <lineage>
        <taxon>Eukaryota</taxon>
        <taxon>Metazoa</taxon>
        <taxon>Spiralia</taxon>
        <taxon>Lophotrochozoa</taxon>
        <taxon>Platyhelminthes</taxon>
        <taxon>Trematoda</taxon>
        <taxon>Digenea</taxon>
        <taxon>Strigeidida</taxon>
        <taxon>Schistosomatoidea</taxon>
        <taxon>Schistosomatidae</taxon>
        <taxon>Schistosoma</taxon>
    </lineage>
</organism>
<accession>A0A095C1A6</accession>
<gene>
    <name evidence="1" type="ORF">MS3_03582</name>
</gene>